<proteinExistence type="predicted"/>
<evidence type="ECO:0000313" key="6">
    <source>
        <dbReference type="EMBL" id="QNO45395.1"/>
    </source>
</evidence>
<reference evidence="5" key="1">
    <citation type="submission" date="2020-06" db="EMBL/GenBank/DDBJ databases">
        <title>Unique genomic features of the anaerobic methanotrophic archaea.</title>
        <authorList>
            <person name="Chadwick G.L."/>
            <person name="Skennerton C.T."/>
            <person name="Laso-Perez R."/>
            <person name="Leu A.O."/>
            <person name="Speth D.R."/>
            <person name="Yu H."/>
            <person name="Morgan-Lang C."/>
            <person name="Hatzenpichler R."/>
            <person name="Goudeau D."/>
            <person name="Malmstrom R."/>
            <person name="Brazelton W.J."/>
            <person name="Woyke T."/>
            <person name="Hallam S.J."/>
            <person name="Tyson G.W."/>
            <person name="Wegener G."/>
            <person name="Boetius A."/>
            <person name="Orphan V."/>
        </authorList>
    </citation>
    <scope>NUCLEOTIDE SEQUENCE</scope>
</reference>
<dbReference type="SUPFAM" id="SSF82282">
    <property type="entry name" value="Homocysteine S-methyltransferase"/>
    <property type="match status" value="1"/>
</dbReference>
<protein>
    <recommendedName>
        <fullName evidence="3">Hcy-binding domain-containing protein</fullName>
    </recommendedName>
</protein>
<dbReference type="EMBL" id="MT631136">
    <property type="protein sequence ID" value="QNO45619.1"/>
    <property type="molecule type" value="Genomic_DNA"/>
</dbReference>
<dbReference type="Gene3D" id="3.20.20.330">
    <property type="entry name" value="Homocysteine-binding-like domain"/>
    <property type="match status" value="1"/>
</dbReference>
<dbReference type="EMBL" id="MT630800">
    <property type="protein sequence ID" value="QNO43241.1"/>
    <property type="molecule type" value="Genomic_DNA"/>
</dbReference>
<dbReference type="PANTHER" id="PTHR11103">
    <property type="entry name" value="SLR1189 PROTEIN"/>
    <property type="match status" value="1"/>
</dbReference>
<evidence type="ECO:0000313" key="5">
    <source>
        <dbReference type="EMBL" id="QNO43241.1"/>
    </source>
</evidence>
<dbReference type="GO" id="GO:0009086">
    <property type="term" value="P:methionine biosynthetic process"/>
    <property type="evidence" value="ECO:0007669"/>
    <property type="project" value="InterPro"/>
</dbReference>
<sequence>MASNKMDLLERLEKNTVLCAEGYVFELERRGYLKAGAFVPEVVLDHPEAVRELHREFLRAGSEVMVALTYYAHRDKLRVVGRENDLEKLNRRALRLAKEAAVEGNALLAGNICNTWVYSPENQEETSEIVRSMYQEQVGWAKEEGADFIVAETMGYLGEALIALDVIKSAGLPAVVTLAACCDTTKDGHSWESACRILEEGGADVVGLNCTRGPATMIPLLKKIRKSVKGYVAALPVPYRTTTRQPIFQSLKENGHDYAFPLNLEHFLCTRSEMADFALQAQKIGINYIGICCGGAPHHVRSMAEALGRRVPASRYSPDMSRHSMLGSDDVVREDHKRFLKEWEAVSAVTED</sequence>
<organism evidence="5">
    <name type="scientific">Candidatus Methanogaster sp. ANME-2c ERB4</name>
    <dbReference type="NCBI Taxonomy" id="2759911"/>
    <lineage>
        <taxon>Archaea</taxon>
        <taxon>Methanobacteriati</taxon>
        <taxon>Methanobacteriota</taxon>
        <taxon>Stenosarchaea group</taxon>
        <taxon>Methanomicrobia</taxon>
        <taxon>Methanosarcinales</taxon>
        <taxon>ANME-2 cluster</taxon>
        <taxon>Candidatus Methanogasteraceae</taxon>
        <taxon>Candidatus Methanogaster</taxon>
    </lineage>
</organism>
<evidence type="ECO:0000256" key="2">
    <source>
        <dbReference type="ARBA" id="ARBA00022679"/>
    </source>
</evidence>
<gene>
    <name evidence="6" type="ORF">AAMIBBNB_00004</name>
    <name evidence="5" type="ORF">EOOENEJO_00019</name>
    <name evidence="7" type="ORF">JMABOEBK_00016</name>
    <name evidence="4" type="ORF">OONBJFFA_00016</name>
</gene>
<dbReference type="PIRSF" id="PIRSF037505">
    <property type="entry name" value="Betaine_HMT"/>
    <property type="match status" value="1"/>
</dbReference>
<evidence type="ECO:0000313" key="4">
    <source>
        <dbReference type="EMBL" id="QNO42201.1"/>
    </source>
</evidence>
<dbReference type="EMBL" id="MT631107">
    <property type="protein sequence ID" value="QNO45395.1"/>
    <property type="molecule type" value="Genomic_DNA"/>
</dbReference>
<dbReference type="AlphaFoldDB" id="A0A7G9Y5F7"/>
<dbReference type="PROSITE" id="PS50970">
    <property type="entry name" value="HCY"/>
    <property type="match status" value="1"/>
</dbReference>
<accession>A0A7G9Y5F7</accession>
<dbReference type="GO" id="GO:0008270">
    <property type="term" value="F:zinc ion binding"/>
    <property type="evidence" value="ECO:0007669"/>
    <property type="project" value="InterPro"/>
</dbReference>
<dbReference type="GO" id="GO:0008168">
    <property type="term" value="F:methyltransferase activity"/>
    <property type="evidence" value="ECO:0007669"/>
    <property type="project" value="UniProtKB-KW"/>
</dbReference>
<dbReference type="GO" id="GO:0032259">
    <property type="term" value="P:methylation"/>
    <property type="evidence" value="ECO:0007669"/>
    <property type="project" value="UniProtKB-KW"/>
</dbReference>
<dbReference type="InterPro" id="IPR003726">
    <property type="entry name" value="HCY_dom"/>
</dbReference>
<evidence type="ECO:0000256" key="1">
    <source>
        <dbReference type="ARBA" id="ARBA00022603"/>
    </source>
</evidence>
<feature type="domain" description="Hcy-binding" evidence="3">
    <location>
        <begin position="5"/>
        <end position="307"/>
    </location>
</feature>
<evidence type="ECO:0000259" key="3">
    <source>
        <dbReference type="PROSITE" id="PS50970"/>
    </source>
</evidence>
<keyword evidence="2" id="KW-0808">Transferase</keyword>
<evidence type="ECO:0000313" key="7">
    <source>
        <dbReference type="EMBL" id="QNO45619.1"/>
    </source>
</evidence>
<dbReference type="Pfam" id="PF02574">
    <property type="entry name" value="S-methyl_trans"/>
    <property type="match status" value="1"/>
</dbReference>
<dbReference type="InterPro" id="IPR017226">
    <property type="entry name" value="BHMT-like"/>
</dbReference>
<dbReference type="InterPro" id="IPR036589">
    <property type="entry name" value="HCY_dom_sf"/>
</dbReference>
<dbReference type="EMBL" id="MT630718">
    <property type="protein sequence ID" value="QNO42201.1"/>
    <property type="molecule type" value="Genomic_DNA"/>
</dbReference>
<keyword evidence="1" id="KW-0489">Methyltransferase</keyword>
<name>A0A7G9Y5F7_9EURY</name>
<dbReference type="PANTHER" id="PTHR11103:SF18">
    <property type="entry name" value="SLR1189 PROTEIN"/>
    <property type="match status" value="1"/>
</dbReference>